<dbReference type="RefSeq" id="WP_136063020.1">
    <property type="nucleotide sequence ID" value="NZ_CAAHFH010000002.1"/>
</dbReference>
<dbReference type="PIRSF" id="PIRSF000171">
    <property type="entry name" value="SDHA_APRA_LASPO"/>
    <property type="match status" value="1"/>
</dbReference>
<comment type="pathway">
    <text evidence="2 12">Cofactor biosynthesis; NAD(+) biosynthesis; iminoaspartate from L-aspartate (oxidase route): step 1/1.</text>
</comment>
<evidence type="ECO:0000256" key="6">
    <source>
        <dbReference type="ARBA" id="ARBA00022642"/>
    </source>
</evidence>
<feature type="active site" description="Proton acceptor" evidence="11">
    <location>
        <position position="289"/>
    </location>
</feature>
<dbReference type="InterPro" id="IPR003953">
    <property type="entry name" value="FAD-dep_OxRdtase_2_FAD-bd"/>
</dbReference>
<comment type="cofactor">
    <cofactor evidence="1 12">
        <name>FAD</name>
        <dbReference type="ChEBI" id="CHEBI:57692"/>
    </cofactor>
</comment>
<dbReference type="NCBIfam" id="NF006567">
    <property type="entry name" value="PRK09077.1"/>
    <property type="match status" value="1"/>
</dbReference>
<comment type="subcellular location">
    <subcellularLocation>
        <location evidence="12">Cytoplasm</location>
    </subcellularLocation>
</comment>
<evidence type="ECO:0000313" key="17">
    <source>
        <dbReference type="EMBL" id="VGO21572.1"/>
    </source>
</evidence>
<dbReference type="Proteomes" id="UP000346198">
    <property type="component" value="Unassembled WGS sequence"/>
</dbReference>
<dbReference type="SUPFAM" id="SSF56425">
    <property type="entry name" value="Succinate dehydrogenase/fumarate reductase flavoprotein, catalytic domain"/>
    <property type="match status" value="1"/>
</dbReference>
<dbReference type="SUPFAM" id="SSF46977">
    <property type="entry name" value="Succinate dehydrogenase/fumarate reductase flavoprotein C-terminal domain"/>
    <property type="match status" value="1"/>
</dbReference>
<dbReference type="Gene3D" id="3.50.50.60">
    <property type="entry name" value="FAD/NAD(P)-binding domain"/>
    <property type="match status" value="1"/>
</dbReference>
<comment type="similarity">
    <text evidence="3 12">Belongs to the FAD-dependent oxidoreductase 2 family. NadB subfamily.</text>
</comment>
<sequence length="539" mass="59061">MNNTQTRFDFLVIGSGLAGLTSALELSKHGRVLVASKVDASECNSFYAQGGIACVVDADDTVEAHIQDTLGTGNGLGNPDVVRQIVQGGFERIAELEKLGVLFDQRKHKGKENEYDLGQEGGHSLRRVLHAGDITGQSVMQVLIVRARANPNITVRENLMAVDLVTTEWIGHSRGNRCVGAYFLDKKSNEIFPIHAACTVLATGGLGKVYPYTSNPDVATGDGVAMAWRAGLPVRNMEFVQFHPTCLYHSQAKSFLISEAVRGEGAELKDIRGNTFMADFDERGSLAPRDVTARAIDFVMKKHGDPYVYLDITHRSESFLRERFPNLYATCLRYGINMAKNPIPVVPAAHYSCGGVVAEVNGTTALPGLYACGEVASTGLHGANRLASNSLLEALVCGHETALEISSVWKQFNEAVAIPGWKCGEAVSSDEAVVVEHNWNEVRTAMWDYVGIVRTDRRLARARARIRNLRQEIKQYYGDYLVTSDLLELRNIADVAELVIRSAEQREESRGLHYMADHPEPDSNPVNTLIHDQPGGPLT</sequence>
<dbReference type="Gene3D" id="3.90.700.10">
    <property type="entry name" value="Succinate dehydrogenase/fumarate reductase flavoprotein, catalytic domain"/>
    <property type="match status" value="1"/>
</dbReference>
<organism evidence="17 18">
    <name type="scientific">Pontiella sulfatireligans</name>
    <dbReference type="NCBI Taxonomy" id="2750658"/>
    <lineage>
        <taxon>Bacteria</taxon>
        <taxon>Pseudomonadati</taxon>
        <taxon>Kiritimatiellota</taxon>
        <taxon>Kiritimatiellia</taxon>
        <taxon>Kiritimatiellales</taxon>
        <taxon>Pontiellaceae</taxon>
        <taxon>Pontiella</taxon>
    </lineage>
</organism>
<dbReference type="Pfam" id="PF02910">
    <property type="entry name" value="Succ_DH_flav_C"/>
    <property type="match status" value="1"/>
</dbReference>
<dbReference type="FunFam" id="3.90.700.10:FF:000002">
    <property type="entry name" value="L-aspartate oxidase"/>
    <property type="match status" value="1"/>
</dbReference>
<dbReference type="PANTHER" id="PTHR42716">
    <property type="entry name" value="L-ASPARTATE OXIDASE"/>
    <property type="match status" value="1"/>
</dbReference>
<evidence type="ECO:0000259" key="16">
    <source>
        <dbReference type="Pfam" id="PF02910"/>
    </source>
</evidence>
<protein>
    <recommendedName>
        <fullName evidence="4 10">L-aspartate oxidase</fullName>
        <ecNumber evidence="4 10">1.4.3.16</ecNumber>
    </recommendedName>
</protein>
<comment type="function">
    <text evidence="12">Catalyzes the oxidation of L-aspartate to iminoaspartate.</text>
</comment>
<dbReference type="GO" id="GO:0008734">
    <property type="term" value="F:L-aspartate oxidase activity"/>
    <property type="evidence" value="ECO:0007669"/>
    <property type="project" value="UniProtKB-UniRule"/>
</dbReference>
<keyword evidence="6 12" id="KW-0662">Pyridine nucleotide biosynthesis</keyword>
<evidence type="ECO:0000256" key="2">
    <source>
        <dbReference type="ARBA" id="ARBA00004950"/>
    </source>
</evidence>
<dbReference type="Pfam" id="PF00890">
    <property type="entry name" value="FAD_binding_2"/>
    <property type="match status" value="1"/>
</dbReference>
<keyword evidence="13" id="KW-0175">Coiled coil</keyword>
<dbReference type="EMBL" id="CAAHFH010000002">
    <property type="protein sequence ID" value="VGO21572.1"/>
    <property type="molecule type" value="Genomic_DNA"/>
</dbReference>
<evidence type="ECO:0000256" key="3">
    <source>
        <dbReference type="ARBA" id="ARBA00008562"/>
    </source>
</evidence>
<evidence type="ECO:0000256" key="11">
    <source>
        <dbReference type="PIRSR" id="PIRSR000171-1"/>
    </source>
</evidence>
<evidence type="ECO:0000256" key="5">
    <source>
        <dbReference type="ARBA" id="ARBA00022630"/>
    </source>
</evidence>
<evidence type="ECO:0000256" key="1">
    <source>
        <dbReference type="ARBA" id="ARBA00001974"/>
    </source>
</evidence>
<evidence type="ECO:0000259" key="15">
    <source>
        <dbReference type="Pfam" id="PF00890"/>
    </source>
</evidence>
<dbReference type="InterPro" id="IPR005288">
    <property type="entry name" value="NadB"/>
</dbReference>
<evidence type="ECO:0000256" key="14">
    <source>
        <dbReference type="SAM" id="MobiDB-lite"/>
    </source>
</evidence>
<dbReference type="Gene3D" id="1.20.58.100">
    <property type="entry name" value="Fumarate reductase/succinate dehydrogenase flavoprotein-like, C-terminal domain"/>
    <property type="match status" value="1"/>
</dbReference>
<keyword evidence="5 12" id="KW-0285">Flavoprotein</keyword>
<evidence type="ECO:0000256" key="4">
    <source>
        <dbReference type="ARBA" id="ARBA00012173"/>
    </source>
</evidence>
<keyword evidence="8 12" id="KW-0560">Oxidoreductase</keyword>
<dbReference type="InterPro" id="IPR015939">
    <property type="entry name" value="Fum_Rdtase/Succ_DH_flav-like_C"/>
</dbReference>
<evidence type="ECO:0000256" key="9">
    <source>
        <dbReference type="ARBA" id="ARBA00048305"/>
    </source>
</evidence>
<evidence type="ECO:0000256" key="13">
    <source>
        <dbReference type="SAM" id="Coils"/>
    </source>
</evidence>
<dbReference type="AlphaFoldDB" id="A0A6C2UMQ9"/>
<dbReference type="InterPro" id="IPR036188">
    <property type="entry name" value="FAD/NAD-bd_sf"/>
</dbReference>
<comment type="catalytic activity">
    <reaction evidence="9">
        <text>L-aspartate + O2 = iminosuccinate + H2O2</text>
        <dbReference type="Rhea" id="RHEA:25876"/>
        <dbReference type="ChEBI" id="CHEBI:15379"/>
        <dbReference type="ChEBI" id="CHEBI:16240"/>
        <dbReference type="ChEBI" id="CHEBI:29991"/>
        <dbReference type="ChEBI" id="CHEBI:77875"/>
        <dbReference type="EC" id="1.4.3.16"/>
    </reaction>
    <physiologicalReaction direction="left-to-right" evidence="9">
        <dbReference type="Rhea" id="RHEA:25877"/>
    </physiologicalReaction>
</comment>
<proteinExistence type="inferred from homology"/>
<feature type="domain" description="Fumarate reductase/succinate dehydrogenase flavoprotein-like C-terminal" evidence="16">
    <location>
        <begin position="440"/>
        <end position="522"/>
    </location>
</feature>
<dbReference type="PANTHER" id="PTHR42716:SF2">
    <property type="entry name" value="L-ASPARTATE OXIDASE, CHLOROPLASTIC"/>
    <property type="match status" value="1"/>
</dbReference>
<dbReference type="SUPFAM" id="SSF51905">
    <property type="entry name" value="FAD/NAD(P)-binding domain"/>
    <property type="match status" value="1"/>
</dbReference>
<evidence type="ECO:0000256" key="7">
    <source>
        <dbReference type="ARBA" id="ARBA00022827"/>
    </source>
</evidence>
<feature type="coiled-coil region" evidence="13">
    <location>
        <begin position="452"/>
        <end position="506"/>
    </location>
</feature>
<evidence type="ECO:0000256" key="10">
    <source>
        <dbReference type="NCBIfam" id="TIGR00551"/>
    </source>
</evidence>
<dbReference type="UniPathway" id="UPA00253">
    <property type="reaction ID" value="UER00326"/>
</dbReference>
<dbReference type="GO" id="GO:0005737">
    <property type="term" value="C:cytoplasm"/>
    <property type="evidence" value="ECO:0007669"/>
    <property type="project" value="UniProtKB-SubCell"/>
</dbReference>
<dbReference type="InterPro" id="IPR037099">
    <property type="entry name" value="Fum_R/Succ_DH_flav-like_C_sf"/>
</dbReference>
<accession>A0A6C2UMQ9</accession>
<name>A0A6C2UMQ9_9BACT</name>
<keyword evidence="7 12" id="KW-0274">FAD</keyword>
<dbReference type="PRINTS" id="PR00368">
    <property type="entry name" value="FADPNR"/>
</dbReference>
<evidence type="ECO:0000256" key="8">
    <source>
        <dbReference type="ARBA" id="ARBA00023002"/>
    </source>
</evidence>
<dbReference type="EC" id="1.4.3.16" evidence="4 10"/>
<reference evidence="17 18" key="1">
    <citation type="submission" date="2019-04" db="EMBL/GenBank/DDBJ databases">
        <authorList>
            <person name="Van Vliet M D."/>
        </authorList>
    </citation>
    <scope>NUCLEOTIDE SEQUENCE [LARGE SCALE GENOMIC DNA]</scope>
    <source>
        <strain evidence="17 18">F21</strain>
    </source>
</reference>
<dbReference type="FunFam" id="1.20.58.100:FF:000002">
    <property type="entry name" value="L-aspartate oxidase"/>
    <property type="match status" value="1"/>
</dbReference>
<dbReference type="NCBIfam" id="TIGR00551">
    <property type="entry name" value="nadB"/>
    <property type="match status" value="1"/>
</dbReference>
<dbReference type="GO" id="GO:0034628">
    <property type="term" value="P:'de novo' NAD+ biosynthetic process from L-aspartate"/>
    <property type="evidence" value="ECO:0007669"/>
    <property type="project" value="TreeGrafter"/>
</dbReference>
<feature type="region of interest" description="Disordered" evidence="14">
    <location>
        <begin position="514"/>
        <end position="539"/>
    </location>
</feature>
<gene>
    <name evidence="17" type="primary">nadB</name>
    <name evidence="17" type="ORF">SCARR_03646</name>
</gene>
<evidence type="ECO:0000256" key="12">
    <source>
        <dbReference type="RuleBase" id="RU362049"/>
    </source>
</evidence>
<dbReference type="InterPro" id="IPR027477">
    <property type="entry name" value="Succ_DH/fumarate_Rdtase_cat_sf"/>
</dbReference>
<feature type="domain" description="FAD-dependent oxidoreductase 2 FAD-binding" evidence="15">
    <location>
        <begin position="9"/>
        <end position="391"/>
    </location>
</feature>
<evidence type="ECO:0000313" key="18">
    <source>
        <dbReference type="Proteomes" id="UP000346198"/>
    </source>
</evidence>
<keyword evidence="18" id="KW-1185">Reference proteome</keyword>